<feature type="region of interest" description="Disordered" evidence="4">
    <location>
        <begin position="195"/>
        <end position="233"/>
    </location>
</feature>
<protein>
    <recommendedName>
        <fullName evidence="5">CCHC-type domain-containing protein</fullName>
    </recommendedName>
</protein>
<dbReference type="PANTHER" id="PTHR34210:SF3">
    <property type="entry name" value="CCHC-TYPE DOMAIN-CONTAINING PROTEIN"/>
    <property type="match status" value="1"/>
</dbReference>
<dbReference type="SMART" id="SM00322">
    <property type="entry name" value="KH"/>
    <property type="match status" value="1"/>
</dbReference>
<proteinExistence type="predicted"/>
<evidence type="ECO:0000256" key="3">
    <source>
        <dbReference type="SAM" id="Coils"/>
    </source>
</evidence>
<feature type="region of interest" description="Disordered" evidence="4">
    <location>
        <begin position="381"/>
        <end position="475"/>
    </location>
</feature>
<dbReference type="AlphaFoldDB" id="A0A9D4ZHN6"/>
<feature type="coiled-coil region" evidence="3">
    <location>
        <begin position="335"/>
        <end position="369"/>
    </location>
</feature>
<feature type="compositionally biased region" description="Basic and acidic residues" evidence="4">
    <location>
        <begin position="1"/>
        <end position="19"/>
    </location>
</feature>
<feature type="region of interest" description="Disordered" evidence="4">
    <location>
        <begin position="1"/>
        <end position="70"/>
    </location>
</feature>
<keyword evidence="1" id="KW-0862">Zinc</keyword>
<feature type="domain" description="CCHC-type" evidence="5">
    <location>
        <begin position="97"/>
        <end position="112"/>
    </location>
</feature>
<evidence type="ECO:0000313" key="6">
    <source>
        <dbReference type="EMBL" id="KAI5073226.1"/>
    </source>
</evidence>
<comment type="caution">
    <text evidence="6">The sequence shown here is derived from an EMBL/GenBank/DDBJ whole genome shotgun (WGS) entry which is preliminary data.</text>
</comment>
<name>A0A9D4ZHN6_ADICA</name>
<keyword evidence="3" id="KW-0175">Coiled coil</keyword>
<evidence type="ECO:0000259" key="5">
    <source>
        <dbReference type="PROSITE" id="PS50158"/>
    </source>
</evidence>
<evidence type="ECO:0000256" key="2">
    <source>
        <dbReference type="PROSITE-ProRule" id="PRU00117"/>
    </source>
</evidence>
<feature type="compositionally biased region" description="Low complexity" evidence="4">
    <location>
        <begin position="445"/>
        <end position="454"/>
    </location>
</feature>
<dbReference type="InterPro" id="IPR004087">
    <property type="entry name" value="KH_dom"/>
</dbReference>
<sequence>MAEPKDDERDEEWFKEVYGKEYTGPVRPGSDNARDNLSTKKRSMTEAISNEPDEDEAPPDPNAVPTDFTSREAKVWEAKAKAIERNWKKKKEEELICRICGEYGHFSQGCPSTLGVNRRQTEIVEKIPVKDRRLKPRIIGTGGSTVQGIEKDTGCRLKLEDNLTAGNGSFFVRISGSNRVMVGKAVDAVKRLLDHVHDDRKPQNARKSHGSRSSDSLAGSHMQHIASQQTQYEPNMQPYAGQEASYYDEQHNSMDQLGARRQWETGSQNGAFAMAYGLKGGPQYDERPLSKGVSKEDDHGRDGDTGFDQQGMPPTLEALEQKFVQETMQLTKDLNDAEDKENARHRQAIREIQEQYQQKMASLRAAQGKRREEFLRHEAHFRQHQYQQYQPQGGSKYYNYDMGGPLPSGFSNGPREQPGYGGPGSGDRNDGPGDSYGSFRGGGYHSSSHSYRGSVYDSGMMHSGTQGYDAGPYRY</sequence>
<evidence type="ECO:0000313" key="7">
    <source>
        <dbReference type="EMBL" id="KAI5073883.1"/>
    </source>
</evidence>
<keyword evidence="2" id="KW-0694">RNA-binding</keyword>
<dbReference type="GO" id="GO:0008270">
    <property type="term" value="F:zinc ion binding"/>
    <property type="evidence" value="ECO:0007669"/>
    <property type="project" value="UniProtKB-KW"/>
</dbReference>
<dbReference type="EMBL" id="JABFUD020000011">
    <property type="protein sequence ID" value="KAI5073226.1"/>
    <property type="molecule type" value="Genomic_DNA"/>
</dbReference>
<dbReference type="SUPFAM" id="SSF57756">
    <property type="entry name" value="Retrovirus zinc finger-like domains"/>
    <property type="match status" value="1"/>
</dbReference>
<accession>A0A9D4ZHN6</accession>
<dbReference type="PROSITE" id="PS50158">
    <property type="entry name" value="ZF_CCHC"/>
    <property type="match status" value="1"/>
</dbReference>
<evidence type="ECO:0000256" key="4">
    <source>
        <dbReference type="SAM" id="MobiDB-lite"/>
    </source>
</evidence>
<keyword evidence="1" id="KW-0863">Zinc-finger</keyword>
<reference evidence="6" key="1">
    <citation type="submission" date="2021-01" db="EMBL/GenBank/DDBJ databases">
        <title>Adiantum capillus-veneris genome.</title>
        <authorList>
            <person name="Fang Y."/>
            <person name="Liao Q."/>
        </authorList>
    </citation>
    <scope>NUCLEOTIDE SEQUENCE</scope>
    <source>
        <strain evidence="6">H3</strain>
        <tissue evidence="6">Leaf</tissue>
    </source>
</reference>
<dbReference type="PROSITE" id="PS50084">
    <property type="entry name" value="KH_TYPE_1"/>
    <property type="match status" value="1"/>
</dbReference>
<dbReference type="EMBL" id="JABFUD020000011">
    <property type="protein sequence ID" value="KAI5073883.1"/>
    <property type="molecule type" value="Genomic_DNA"/>
</dbReference>
<keyword evidence="1" id="KW-0479">Metal-binding</keyword>
<dbReference type="Pfam" id="PF00013">
    <property type="entry name" value="KH_1"/>
    <property type="match status" value="1"/>
</dbReference>
<evidence type="ECO:0000313" key="8">
    <source>
        <dbReference type="Proteomes" id="UP000886520"/>
    </source>
</evidence>
<dbReference type="InterPro" id="IPR004088">
    <property type="entry name" value="KH_dom_type_1"/>
</dbReference>
<evidence type="ECO:0000256" key="1">
    <source>
        <dbReference type="PROSITE-ProRule" id="PRU00047"/>
    </source>
</evidence>
<organism evidence="6 8">
    <name type="scientific">Adiantum capillus-veneris</name>
    <name type="common">Maidenhair fern</name>
    <dbReference type="NCBI Taxonomy" id="13818"/>
    <lineage>
        <taxon>Eukaryota</taxon>
        <taxon>Viridiplantae</taxon>
        <taxon>Streptophyta</taxon>
        <taxon>Embryophyta</taxon>
        <taxon>Tracheophyta</taxon>
        <taxon>Polypodiopsida</taxon>
        <taxon>Polypodiidae</taxon>
        <taxon>Polypodiales</taxon>
        <taxon>Pteridineae</taxon>
        <taxon>Pteridaceae</taxon>
        <taxon>Vittarioideae</taxon>
        <taxon>Adiantum</taxon>
    </lineage>
</organism>
<dbReference type="SUPFAM" id="SSF54791">
    <property type="entry name" value="Eukaryotic type KH-domain (KH-domain type I)"/>
    <property type="match status" value="1"/>
</dbReference>
<dbReference type="OrthoDB" id="2020539at2759"/>
<keyword evidence="8" id="KW-1185">Reference proteome</keyword>
<dbReference type="InterPro" id="IPR036875">
    <property type="entry name" value="Znf_CCHC_sf"/>
</dbReference>
<feature type="compositionally biased region" description="Basic and acidic residues" evidence="4">
    <location>
        <begin position="284"/>
        <end position="304"/>
    </location>
</feature>
<dbReference type="GO" id="GO:0003723">
    <property type="term" value="F:RNA binding"/>
    <property type="evidence" value="ECO:0007669"/>
    <property type="project" value="UniProtKB-UniRule"/>
</dbReference>
<feature type="region of interest" description="Disordered" evidence="4">
    <location>
        <begin position="283"/>
        <end position="312"/>
    </location>
</feature>
<dbReference type="CDD" id="cd00105">
    <property type="entry name" value="KH-I"/>
    <property type="match status" value="1"/>
</dbReference>
<dbReference type="PANTHER" id="PTHR34210">
    <property type="entry name" value="OS01G0252900 PROTEIN"/>
    <property type="match status" value="1"/>
</dbReference>
<dbReference type="Gene3D" id="3.30.1370.10">
    <property type="entry name" value="K Homology domain, type 1"/>
    <property type="match status" value="1"/>
</dbReference>
<dbReference type="InterPro" id="IPR036612">
    <property type="entry name" value="KH_dom_type_1_sf"/>
</dbReference>
<dbReference type="InterPro" id="IPR001878">
    <property type="entry name" value="Znf_CCHC"/>
</dbReference>
<gene>
    <name evidence="6" type="ORF">GOP47_0011239</name>
    <name evidence="7" type="ORF">GOP47_0011896</name>
</gene>
<dbReference type="Proteomes" id="UP000886520">
    <property type="component" value="Chromosome 11"/>
</dbReference>